<feature type="compositionally biased region" description="Acidic residues" evidence="1">
    <location>
        <begin position="301"/>
        <end position="326"/>
    </location>
</feature>
<dbReference type="InterPro" id="IPR000008">
    <property type="entry name" value="C2_dom"/>
</dbReference>
<dbReference type="CDD" id="cd08681">
    <property type="entry name" value="C2_fungal_Inn1p-like"/>
    <property type="match status" value="1"/>
</dbReference>
<sequence length="685" mass="76037">MTALGGPHAAGIFADMTVDGPEIGTLVLVVDRAKNLPNRKTMGKQNPYCAARLGKEAKKTETDKRGGQTPRWDQELRFTVHDSPDYHNLKVSVFREDKKTDLIGETWVGLTDVVVPGGGKSDLWQGLTCKGKYAGEIRIELTFYDSRPKPEEPLNKSVGGGSRVKRRPVPSSSGITPDTIPEPAPPGRARHGPRDFSSPARTRSTPQDAMDFHRSQMHSLYGNTPPAHLQEEQPEPDLPQLLPKRPSVQSQQRSMQPAPLRTRPPVHALPHAYSAPVVPQQQQQQQHVALTYQDVAPTYQDEYDYPEPEPEQEMYEEYESPSEMDEAPPPPPPIHHSHSAPPDQLPHYGRSPAQYASPQATPPRSHHGSVDLYSSPPPSLIPGPPSSPYARPSPTGRVTNHRHSMIEPRPHPLSQEVAPPQGYYPDQPQYSPQAYERSYPYQHSQASYSQERFPSPQGSYQEPTYAEQAYPRADHYTHPISQGQATRSPSPLPHEVIPPRSRSPMPRHQRMQSSPINTLPTGGTTIYRPVPRSVPSPVRSNTNLPARSIPPSIPSIQPTSRPSSVDHRPLPRKSIPIEPPATKSPSTSSVPFSPDSFSSPAETAAPSTIVGWHGQEIDPSDHLPVNSWAPEPEKKGPEKKYGAGRERDFGPRRDYAVVRKKDDTEALAREIRSITLNGEGRRRRF</sequence>
<dbReference type="InterPro" id="IPR037791">
    <property type="entry name" value="C2_fungal_Inn1"/>
</dbReference>
<dbReference type="PANTHER" id="PTHR47052">
    <property type="entry name" value="CONSERVED SERINE PROLINE-RICH PROTEIN (AFU_ORTHOLOGUE AFUA_2G01790)"/>
    <property type="match status" value="1"/>
</dbReference>
<feature type="compositionally biased region" description="Low complexity" evidence="1">
    <location>
        <begin position="419"/>
        <end position="435"/>
    </location>
</feature>
<dbReference type="SMART" id="SM00239">
    <property type="entry name" value="C2"/>
    <property type="match status" value="1"/>
</dbReference>
<keyword evidence="4" id="KW-1185">Reference proteome</keyword>
<dbReference type="Proteomes" id="UP000799421">
    <property type="component" value="Unassembled WGS sequence"/>
</dbReference>
<dbReference type="EMBL" id="MU005973">
    <property type="protein sequence ID" value="KAF2861307.1"/>
    <property type="molecule type" value="Genomic_DNA"/>
</dbReference>
<reference evidence="3" key="1">
    <citation type="journal article" date="2020" name="Stud. Mycol.">
        <title>101 Dothideomycetes genomes: a test case for predicting lifestyles and emergence of pathogens.</title>
        <authorList>
            <person name="Haridas S."/>
            <person name="Albert R."/>
            <person name="Binder M."/>
            <person name="Bloem J."/>
            <person name="Labutti K."/>
            <person name="Salamov A."/>
            <person name="Andreopoulos B."/>
            <person name="Baker S."/>
            <person name="Barry K."/>
            <person name="Bills G."/>
            <person name="Bluhm B."/>
            <person name="Cannon C."/>
            <person name="Castanera R."/>
            <person name="Culley D."/>
            <person name="Daum C."/>
            <person name="Ezra D."/>
            <person name="Gonzalez J."/>
            <person name="Henrissat B."/>
            <person name="Kuo A."/>
            <person name="Liang C."/>
            <person name="Lipzen A."/>
            <person name="Lutzoni F."/>
            <person name="Magnuson J."/>
            <person name="Mondo S."/>
            <person name="Nolan M."/>
            <person name="Ohm R."/>
            <person name="Pangilinan J."/>
            <person name="Park H.-J."/>
            <person name="Ramirez L."/>
            <person name="Alfaro M."/>
            <person name="Sun H."/>
            <person name="Tritt A."/>
            <person name="Yoshinaga Y."/>
            <person name="Zwiers L.-H."/>
            <person name="Turgeon B."/>
            <person name="Goodwin S."/>
            <person name="Spatafora J."/>
            <person name="Crous P."/>
            <person name="Grigoriev I."/>
        </authorList>
    </citation>
    <scope>NUCLEOTIDE SEQUENCE</scope>
    <source>
        <strain evidence="3">CBS 480.64</strain>
    </source>
</reference>
<feature type="compositionally biased region" description="Polar residues" evidence="1">
    <location>
        <begin position="511"/>
        <end position="524"/>
    </location>
</feature>
<dbReference type="OrthoDB" id="270970at2759"/>
<evidence type="ECO:0000256" key="1">
    <source>
        <dbReference type="SAM" id="MobiDB-lite"/>
    </source>
</evidence>
<feature type="compositionally biased region" description="Pro residues" evidence="1">
    <location>
        <begin position="375"/>
        <end position="387"/>
    </location>
</feature>
<gene>
    <name evidence="3" type="ORF">K470DRAFT_269931</name>
</gene>
<accession>A0A6A7C241</accession>
<dbReference type="InterPro" id="IPR035892">
    <property type="entry name" value="C2_domain_sf"/>
</dbReference>
<feature type="compositionally biased region" description="Polar residues" evidence="1">
    <location>
        <begin position="441"/>
        <end position="462"/>
    </location>
</feature>
<name>A0A6A7C241_9PEZI</name>
<dbReference type="PANTHER" id="PTHR47052:SF3">
    <property type="entry name" value="INGRESSION PROTEIN 1"/>
    <property type="match status" value="1"/>
</dbReference>
<feature type="domain" description="C2" evidence="2">
    <location>
        <begin position="7"/>
        <end position="125"/>
    </location>
</feature>
<feature type="compositionally biased region" description="Low complexity" evidence="1">
    <location>
        <begin position="528"/>
        <end position="563"/>
    </location>
</feature>
<feature type="compositionally biased region" description="Basic and acidic residues" evidence="1">
    <location>
        <begin position="631"/>
        <end position="654"/>
    </location>
</feature>
<dbReference type="InterPro" id="IPR052981">
    <property type="entry name" value="Ingression_C2_domain"/>
</dbReference>
<evidence type="ECO:0000313" key="3">
    <source>
        <dbReference type="EMBL" id="KAF2861307.1"/>
    </source>
</evidence>
<dbReference type="Gene3D" id="2.60.40.150">
    <property type="entry name" value="C2 domain"/>
    <property type="match status" value="1"/>
</dbReference>
<evidence type="ECO:0000259" key="2">
    <source>
        <dbReference type="PROSITE" id="PS50004"/>
    </source>
</evidence>
<evidence type="ECO:0000313" key="4">
    <source>
        <dbReference type="Proteomes" id="UP000799421"/>
    </source>
</evidence>
<dbReference type="PROSITE" id="PS50004">
    <property type="entry name" value="C2"/>
    <property type="match status" value="1"/>
</dbReference>
<proteinExistence type="predicted"/>
<dbReference type="AlphaFoldDB" id="A0A6A7C241"/>
<dbReference type="Pfam" id="PF00168">
    <property type="entry name" value="C2"/>
    <property type="match status" value="1"/>
</dbReference>
<feature type="region of interest" description="Disordered" evidence="1">
    <location>
        <begin position="147"/>
        <end position="654"/>
    </location>
</feature>
<feature type="compositionally biased region" description="Polar residues" evidence="1">
    <location>
        <begin position="479"/>
        <end position="489"/>
    </location>
</feature>
<protein>
    <recommendedName>
        <fullName evidence="2">C2 domain-containing protein</fullName>
    </recommendedName>
</protein>
<dbReference type="SUPFAM" id="SSF49562">
    <property type="entry name" value="C2 domain (Calcium/lipid-binding domain, CaLB)"/>
    <property type="match status" value="1"/>
</dbReference>
<feature type="compositionally biased region" description="Low complexity" evidence="1">
    <location>
        <begin position="584"/>
        <end position="600"/>
    </location>
</feature>
<organism evidence="3 4">
    <name type="scientific">Piedraia hortae CBS 480.64</name>
    <dbReference type="NCBI Taxonomy" id="1314780"/>
    <lineage>
        <taxon>Eukaryota</taxon>
        <taxon>Fungi</taxon>
        <taxon>Dikarya</taxon>
        <taxon>Ascomycota</taxon>
        <taxon>Pezizomycotina</taxon>
        <taxon>Dothideomycetes</taxon>
        <taxon>Dothideomycetidae</taxon>
        <taxon>Capnodiales</taxon>
        <taxon>Piedraiaceae</taxon>
        <taxon>Piedraia</taxon>
    </lineage>
</organism>